<dbReference type="CDD" id="cd00475">
    <property type="entry name" value="Cis_IPPS"/>
    <property type="match status" value="1"/>
</dbReference>
<comment type="cofactor">
    <cofactor evidence="2">
        <name>Mg(2+)</name>
        <dbReference type="ChEBI" id="CHEBI:18420"/>
    </cofactor>
    <text evidence="2">Binds 2 magnesium ions per subunit.</text>
</comment>
<dbReference type="NCBIfam" id="TIGR00055">
    <property type="entry name" value="uppS"/>
    <property type="match status" value="1"/>
</dbReference>
<dbReference type="GO" id="GO:0009252">
    <property type="term" value="P:peptidoglycan biosynthetic process"/>
    <property type="evidence" value="ECO:0007669"/>
    <property type="project" value="UniProtKB-UniRule"/>
</dbReference>
<protein>
    <recommendedName>
        <fullName evidence="2">Ditrans,polycis-undecaprenyl-diphosphate synthase ((2E,6E)-farnesyl-diphosphate specific)</fullName>
        <ecNumber evidence="2">2.5.1.31</ecNumber>
    </recommendedName>
    <alternativeName>
        <fullName evidence="2">Ditrans,polycis-undecaprenylcistransferase</fullName>
    </alternativeName>
    <alternativeName>
        <fullName evidence="2">Undecaprenyl diphosphate synthase</fullName>
        <shortName evidence="2">UDS</shortName>
    </alternativeName>
    <alternativeName>
        <fullName evidence="2">Undecaprenyl pyrophosphate synthase</fullName>
        <shortName evidence="2">UPP synthase</shortName>
    </alternativeName>
</protein>
<dbReference type="Pfam" id="PF01255">
    <property type="entry name" value="Prenyltransf"/>
    <property type="match status" value="1"/>
</dbReference>
<comment type="function">
    <text evidence="2">Catalyzes the sequential condensation of isopentenyl diphosphate (IPP) with (2E,6E)-farnesyl diphosphate (E,E-FPP) to yield (2Z,6Z,10Z,14Z,18Z,22Z,26Z,30Z,34E,38E)-undecaprenyl diphosphate (di-trans,octa-cis-UPP). UPP is the precursor of glycosyl carrier lipid in the biosynthesis of bacterial cell wall polysaccharide components such as peptidoglycan and lipopolysaccharide.</text>
</comment>
<dbReference type="PROSITE" id="PS01066">
    <property type="entry name" value="UPP_SYNTHASE"/>
    <property type="match status" value="1"/>
</dbReference>
<gene>
    <name evidence="2" type="primary">uppS</name>
    <name evidence="3" type="ORF">J7561_02185</name>
</gene>
<keyword evidence="2" id="KW-0479">Metal-binding</keyword>
<dbReference type="GeneID" id="58262913"/>
<keyword evidence="2" id="KW-0573">Peptidoglycan synthesis</keyword>
<comment type="catalytic activity">
    <reaction evidence="2">
        <text>8 isopentenyl diphosphate + (2E,6E)-farnesyl diphosphate = di-trans,octa-cis-undecaprenyl diphosphate + 8 diphosphate</text>
        <dbReference type="Rhea" id="RHEA:27551"/>
        <dbReference type="ChEBI" id="CHEBI:33019"/>
        <dbReference type="ChEBI" id="CHEBI:58405"/>
        <dbReference type="ChEBI" id="CHEBI:128769"/>
        <dbReference type="ChEBI" id="CHEBI:175763"/>
        <dbReference type="EC" id="2.5.1.31"/>
    </reaction>
</comment>
<evidence type="ECO:0000256" key="2">
    <source>
        <dbReference type="HAMAP-Rule" id="MF_01139"/>
    </source>
</evidence>
<dbReference type="SUPFAM" id="SSF64005">
    <property type="entry name" value="Undecaprenyl diphosphate synthase"/>
    <property type="match status" value="1"/>
</dbReference>
<dbReference type="InterPro" id="IPR036424">
    <property type="entry name" value="UPP_synth-like_sf"/>
</dbReference>
<reference evidence="3" key="1">
    <citation type="submission" date="2021-03" db="EMBL/GenBank/DDBJ databases">
        <title>Identification and antibiotic profiling of Wohlfahrtiimonas chitiniclastica, an underestimated human pathogen.</title>
        <authorList>
            <person name="Kopf A."/>
            <person name="Bunk B."/>
            <person name="Coldewey S."/>
            <person name="Gunzer F."/>
            <person name="Riedel T."/>
            <person name="Schroettner P."/>
        </authorList>
    </citation>
    <scope>NUCLEOTIDE SEQUENCE</scope>
    <source>
        <strain evidence="3">DSM 100917</strain>
    </source>
</reference>
<feature type="binding site" evidence="2">
    <location>
        <position position="185"/>
    </location>
    <ligand>
        <name>substrate</name>
    </ligand>
</feature>
<name>A0AB35BW34_9GAMM</name>
<keyword evidence="2" id="KW-0460">Magnesium</keyword>
<feature type="binding site" evidence="2">
    <location>
        <position position="30"/>
    </location>
    <ligand>
        <name>substrate</name>
    </ligand>
</feature>
<sequence length="239" mass="27336">MAASESNACRHVAIIMDGNGRWAKKRFLPRTMGHNAGVKSVKRVVKAAIEHHVEALTLYAFSTENWSRPDEEVSFLVKLFIKTLDRELQSLNEAGVAIHFIGDTHKFPLLLQQKLHQAVELTRNNQQLDLIIALNYGSRAEIVSACKAIAQDVQNKFISLDEVDEVMVSQRLALHDFPPVDLLIRTSGEQRLSNFLLWQLAYAEFYFTECLWPDFNENEFNKALMSFAERERRFGAVTK</sequence>
<dbReference type="PANTHER" id="PTHR10291">
    <property type="entry name" value="DEHYDRODOLICHYL DIPHOSPHATE SYNTHASE FAMILY MEMBER"/>
    <property type="match status" value="1"/>
</dbReference>
<dbReference type="Proteomes" id="UP000680020">
    <property type="component" value="Unassembled WGS sequence"/>
</dbReference>
<keyword evidence="2" id="KW-0961">Cell wall biogenesis/degradation</keyword>
<dbReference type="EC" id="2.5.1.31" evidence="2"/>
<dbReference type="GO" id="GO:0016094">
    <property type="term" value="P:polyprenol biosynthetic process"/>
    <property type="evidence" value="ECO:0007669"/>
    <property type="project" value="TreeGrafter"/>
</dbReference>
<feature type="binding site" evidence="2">
    <location>
        <position position="68"/>
    </location>
    <ligand>
        <name>substrate</name>
    </ligand>
</feature>
<dbReference type="GO" id="GO:0005829">
    <property type="term" value="C:cytosol"/>
    <property type="evidence" value="ECO:0007669"/>
    <property type="project" value="TreeGrafter"/>
</dbReference>
<feature type="active site" description="Proton acceptor" evidence="2">
    <location>
        <position position="65"/>
    </location>
</feature>
<dbReference type="EMBL" id="JAGIBU010000001">
    <property type="protein sequence ID" value="MBS7824012.1"/>
    <property type="molecule type" value="Genomic_DNA"/>
</dbReference>
<dbReference type="PANTHER" id="PTHR10291:SF0">
    <property type="entry name" value="DEHYDRODOLICHYL DIPHOSPHATE SYNTHASE 2"/>
    <property type="match status" value="1"/>
</dbReference>
<feature type="binding site" evidence="2">
    <location>
        <begin position="18"/>
        <end position="21"/>
    </location>
    <ligand>
        <name>substrate</name>
    </ligand>
</feature>
<dbReference type="GO" id="GO:0008360">
    <property type="term" value="P:regulation of cell shape"/>
    <property type="evidence" value="ECO:0007669"/>
    <property type="project" value="UniProtKB-KW"/>
</dbReference>
<feature type="active site" evidence="2">
    <location>
        <position position="17"/>
    </location>
</feature>
<dbReference type="GO" id="GO:0008834">
    <property type="term" value="F:ditrans,polycis-undecaprenyl-diphosphate synthase [(2E,6E)-farnesyl-diphosphate specific] activity"/>
    <property type="evidence" value="ECO:0007669"/>
    <property type="project" value="UniProtKB-UniRule"/>
</dbReference>
<feature type="binding site" evidence="2">
    <location>
        <position position="204"/>
    </location>
    <ligand>
        <name>Mg(2+)</name>
        <dbReference type="ChEBI" id="CHEBI:18420"/>
    </ligand>
</feature>
<feature type="binding site" evidence="2">
    <location>
        <position position="22"/>
    </location>
    <ligand>
        <name>substrate</name>
    </ligand>
</feature>
<evidence type="ECO:0000313" key="4">
    <source>
        <dbReference type="Proteomes" id="UP000680020"/>
    </source>
</evidence>
<accession>A0AB35BW34</accession>
<dbReference type="GO" id="GO:0000287">
    <property type="term" value="F:magnesium ion binding"/>
    <property type="evidence" value="ECO:0007669"/>
    <property type="project" value="UniProtKB-UniRule"/>
</dbReference>
<comment type="subunit">
    <text evidence="2">Homodimer.</text>
</comment>
<proteinExistence type="inferred from homology"/>
<dbReference type="RefSeq" id="WP_211205507.1">
    <property type="nucleotide sequence ID" value="NZ_CP115969.1"/>
</dbReference>
<dbReference type="AlphaFoldDB" id="A0AB35BW34"/>
<feature type="binding site" evidence="2">
    <location>
        <position position="66"/>
    </location>
    <ligand>
        <name>substrate</name>
    </ligand>
</feature>
<dbReference type="NCBIfam" id="NF011405">
    <property type="entry name" value="PRK14830.1"/>
    <property type="match status" value="1"/>
</dbReference>
<dbReference type="FunFam" id="3.40.1180.10:FF:000001">
    <property type="entry name" value="(2E,6E)-farnesyl-diphosphate-specific ditrans,polycis-undecaprenyl-diphosphate synthase"/>
    <property type="match status" value="1"/>
</dbReference>
<dbReference type="GO" id="GO:0071555">
    <property type="term" value="P:cell wall organization"/>
    <property type="evidence" value="ECO:0007669"/>
    <property type="project" value="UniProtKB-KW"/>
</dbReference>
<evidence type="ECO:0000313" key="3">
    <source>
        <dbReference type="EMBL" id="MBS7824012.1"/>
    </source>
</evidence>
<dbReference type="HAMAP" id="MF_01139">
    <property type="entry name" value="ISPT"/>
    <property type="match status" value="1"/>
</dbReference>
<keyword evidence="1 2" id="KW-0808">Transferase</keyword>
<dbReference type="InterPro" id="IPR001441">
    <property type="entry name" value="UPP_synth-like"/>
</dbReference>
<comment type="caution">
    <text evidence="3">The sequence shown here is derived from an EMBL/GenBank/DDBJ whole genome shotgun (WGS) entry which is preliminary data.</text>
</comment>
<dbReference type="InterPro" id="IPR018520">
    <property type="entry name" value="UPP_synth-like_CS"/>
</dbReference>
<comment type="similarity">
    <text evidence="2">Belongs to the UPP synthase family.</text>
</comment>
<evidence type="ECO:0000256" key="1">
    <source>
        <dbReference type="ARBA" id="ARBA00022679"/>
    </source>
</evidence>
<dbReference type="Gene3D" id="3.40.1180.10">
    <property type="entry name" value="Decaprenyl diphosphate synthase-like"/>
    <property type="match status" value="1"/>
</dbReference>
<keyword evidence="2" id="KW-0133">Cell shape</keyword>
<feature type="binding site" evidence="2">
    <location>
        <position position="17"/>
    </location>
    <ligand>
        <name>Mg(2+)</name>
        <dbReference type="ChEBI" id="CHEBI:18420"/>
    </ligand>
</feature>
<feature type="binding site" evidence="2">
    <location>
        <begin position="191"/>
        <end position="193"/>
    </location>
    <ligand>
        <name>substrate</name>
    </ligand>
</feature>
<feature type="binding site" evidence="2">
    <location>
        <begin position="62"/>
        <end position="64"/>
    </location>
    <ligand>
        <name>substrate</name>
    </ligand>
</feature>
<feature type="binding site" evidence="2">
    <location>
        <position position="34"/>
    </location>
    <ligand>
        <name>substrate</name>
    </ligand>
</feature>
<organism evidence="3 4">
    <name type="scientific">Wohlfahrtiimonas chitiniclastica</name>
    <dbReference type="NCBI Taxonomy" id="400946"/>
    <lineage>
        <taxon>Bacteria</taxon>
        <taxon>Pseudomonadati</taxon>
        <taxon>Pseudomonadota</taxon>
        <taxon>Gammaproteobacteria</taxon>
        <taxon>Cardiobacteriales</taxon>
        <taxon>Ignatzschineriaceae</taxon>
        <taxon>Wohlfahrtiimonas</taxon>
    </lineage>
</organism>